<evidence type="ECO:0000313" key="1">
    <source>
        <dbReference type="EMBL" id="TFK64940.1"/>
    </source>
</evidence>
<organism evidence="1 2">
    <name type="scientific">Pluteus cervinus</name>
    <dbReference type="NCBI Taxonomy" id="181527"/>
    <lineage>
        <taxon>Eukaryota</taxon>
        <taxon>Fungi</taxon>
        <taxon>Dikarya</taxon>
        <taxon>Basidiomycota</taxon>
        <taxon>Agaricomycotina</taxon>
        <taxon>Agaricomycetes</taxon>
        <taxon>Agaricomycetidae</taxon>
        <taxon>Agaricales</taxon>
        <taxon>Pluteineae</taxon>
        <taxon>Pluteaceae</taxon>
        <taxon>Pluteus</taxon>
    </lineage>
</organism>
<protein>
    <submittedName>
        <fullName evidence="1">Uncharacterized protein</fullName>
    </submittedName>
</protein>
<reference evidence="1 2" key="1">
    <citation type="journal article" date="2019" name="Nat. Ecol. Evol.">
        <title>Megaphylogeny resolves global patterns of mushroom evolution.</title>
        <authorList>
            <person name="Varga T."/>
            <person name="Krizsan K."/>
            <person name="Foldi C."/>
            <person name="Dima B."/>
            <person name="Sanchez-Garcia M."/>
            <person name="Sanchez-Ramirez S."/>
            <person name="Szollosi G.J."/>
            <person name="Szarkandi J.G."/>
            <person name="Papp V."/>
            <person name="Albert L."/>
            <person name="Andreopoulos W."/>
            <person name="Angelini C."/>
            <person name="Antonin V."/>
            <person name="Barry K.W."/>
            <person name="Bougher N.L."/>
            <person name="Buchanan P."/>
            <person name="Buyck B."/>
            <person name="Bense V."/>
            <person name="Catcheside P."/>
            <person name="Chovatia M."/>
            <person name="Cooper J."/>
            <person name="Damon W."/>
            <person name="Desjardin D."/>
            <person name="Finy P."/>
            <person name="Geml J."/>
            <person name="Haridas S."/>
            <person name="Hughes K."/>
            <person name="Justo A."/>
            <person name="Karasinski D."/>
            <person name="Kautmanova I."/>
            <person name="Kiss B."/>
            <person name="Kocsube S."/>
            <person name="Kotiranta H."/>
            <person name="LaButti K.M."/>
            <person name="Lechner B.E."/>
            <person name="Liimatainen K."/>
            <person name="Lipzen A."/>
            <person name="Lukacs Z."/>
            <person name="Mihaltcheva S."/>
            <person name="Morgado L.N."/>
            <person name="Niskanen T."/>
            <person name="Noordeloos M.E."/>
            <person name="Ohm R.A."/>
            <person name="Ortiz-Santana B."/>
            <person name="Ovrebo C."/>
            <person name="Racz N."/>
            <person name="Riley R."/>
            <person name="Savchenko A."/>
            <person name="Shiryaev A."/>
            <person name="Soop K."/>
            <person name="Spirin V."/>
            <person name="Szebenyi C."/>
            <person name="Tomsovsky M."/>
            <person name="Tulloss R.E."/>
            <person name="Uehling J."/>
            <person name="Grigoriev I.V."/>
            <person name="Vagvolgyi C."/>
            <person name="Papp T."/>
            <person name="Martin F.M."/>
            <person name="Miettinen O."/>
            <person name="Hibbett D.S."/>
            <person name="Nagy L.G."/>
        </authorList>
    </citation>
    <scope>NUCLEOTIDE SEQUENCE [LARGE SCALE GENOMIC DNA]</scope>
    <source>
        <strain evidence="1 2">NL-1719</strain>
    </source>
</reference>
<name>A0ACD3AHP0_9AGAR</name>
<proteinExistence type="predicted"/>
<gene>
    <name evidence="1" type="ORF">BDN72DRAFT_962877</name>
</gene>
<dbReference type="EMBL" id="ML208454">
    <property type="protein sequence ID" value="TFK64940.1"/>
    <property type="molecule type" value="Genomic_DNA"/>
</dbReference>
<accession>A0ACD3AHP0</accession>
<sequence>MSHFEPKAIKKLGGKVKVPGWDTCLISTTGSFNTTKNTIMWFVAQAGKDSEDIAPGLHGYEAEYTKFNEELRVNNLWSRIVFAEPGTTLGSFSSVLQLLCAFYSAIHGHWELWKAGILHSDVSSSNILLTRACDSAEFLSSVGPELGTGSTGVLIDLDLNIQLGMGNHENNIRWGTRLYQSALVLAKNGWPHEFSDDLESFSLLLAWLCLQYEAPGLPRLAPPHILDFWSHPDPTACHYAKMAQMGSFDWYVAPEVSPELGRPILKLLGSLFKLLRGSWSAKRFQPRSPQSQCLATMELDANDFYKKFLWHVATAIEEQKLLDAKRLFKQSTMSQHPTNSHPASKATLAASPMTTAPSPFSHTHIPPFAPSGSNFTTDQKKRKREQAEVYELPKTPMKKRFRLSSSTLRRDDAEPSHIMSTPPSSPDLLSRSWVQPTSSPSRRILSRCRCKSTDRYCQGQRDR</sequence>
<evidence type="ECO:0000313" key="2">
    <source>
        <dbReference type="Proteomes" id="UP000308600"/>
    </source>
</evidence>
<keyword evidence="2" id="KW-1185">Reference proteome</keyword>
<dbReference type="Proteomes" id="UP000308600">
    <property type="component" value="Unassembled WGS sequence"/>
</dbReference>